<keyword evidence="2" id="KW-1185">Reference proteome</keyword>
<organism evidence="1 2">
    <name type="scientific">Nibea albiflora</name>
    <name type="common">Yellow drum</name>
    <name type="synonym">Corvina albiflora</name>
    <dbReference type="NCBI Taxonomy" id="240163"/>
    <lineage>
        <taxon>Eukaryota</taxon>
        <taxon>Metazoa</taxon>
        <taxon>Chordata</taxon>
        <taxon>Craniata</taxon>
        <taxon>Vertebrata</taxon>
        <taxon>Euteleostomi</taxon>
        <taxon>Actinopterygii</taxon>
        <taxon>Neopterygii</taxon>
        <taxon>Teleostei</taxon>
        <taxon>Neoteleostei</taxon>
        <taxon>Acanthomorphata</taxon>
        <taxon>Eupercaria</taxon>
        <taxon>Sciaenidae</taxon>
        <taxon>Nibea</taxon>
    </lineage>
</organism>
<dbReference type="EMBL" id="CM024799">
    <property type="protein sequence ID" value="KAG8013708.1"/>
    <property type="molecule type" value="Genomic_DNA"/>
</dbReference>
<gene>
    <name evidence="1" type="ORF">GBF38_022336</name>
</gene>
<sequence>MGESSLGDPGPGDEATRDWIRKSIQRVSLDMRKKMGQEVTRTWTPGNKMKKKPQMKLPELLLIHEKVKMMTLSWIMTIYPRKKTGQQVEAIQTHLNTVRKKKVRKVNTERREEVPIKQSKAGAGSRRKNSQLYYLQLADGHALPVCKNLFCSTLGIAPRIIGSWLNRNINTDPPKPKTNRTECHQSTAVIAASGQRVAPASRCRTPLLRSAAVVAADEPEDYWTDSLLKRLLDYGKRGSCTEAAEMFSAAGSAGVSMATLDAVALVSSDYPPMESEVKFMFTISLPVSGDAQAGAAASPGEGRPAGEAEQPVTPVVTEVKTAGRPVTIPHFVPFSVESTPGSKVDARLKVRLARLQLEKEERESEREFQFRRELELKKLEADTAVRLRQVELQASTIQASEDELPPGAGSADGDFRKPEKVGEPVAPVDLPAPLPLCRKALIAAQQSDQSLVKCIAAAVKEPTAPPFPRKSSIMRGECWSSSAKNVDIRGGAEVTKLLSQAQRPSLHSSQRAVQTAQYHGNQGLIHFNRERVATSSNLGVYITEGLTWSLHTDPGEKGKLE</sequence>
<proteinExistence type="predicted"/>
<protein>
    <submittedName>
        <fullName evidence="1">Uncharacterized protein</fullName>
    </submittedName>
</protein>
<evidence type="ECO:0000313" key="1">
    <source>
        <dbReference type="EMBL" id="KAG8013708.1"/>
    </source>
</evidence>
<feature type="non-terminal residue" evidence="1">
    <location>
        <position position="561"/>
    </location>
</feature>
<evidence type="ECO:0000313" key="2">
    <source>
        <dbReference type="Proteomes" id="UP000805704"/>
    </source>
</evidence>
<name>A0ACB7FIM4_NIBAL</name>
<comment type="caution">
    <text evidence="1">The sequence shown here is derived from an EMBL/GenBank/DDBJ whole genome shotgun (WGS) entry which is preliminary data.</text>
</comment>
<accession>A0ACB7FIM4</accession>
<reference evidence="1" key="1">
    <citation type="submission" date="2020-04" db="EMBL/GenBank/DDBJ databases">
        <title>A chromosome-scale assembly and high-density genetic map of the yellow drum (Nibea albiflora) genome.</title>
        <authorList>
            <person name="Xu D."/>
            <person name="Zhang W."/>
            <person name="Chen R."/>
            <person name="Tan P."/>
            <person name="Wang L."/>
            <person name="Song H."/>
            <person name="Tian L."/>
            <person name="Zhu Q."/>
            <person name="Wang B."/>
        </authorList>
    </citation>
    <scope>NUCLEOTIDE SEQUENCE</scope>
    <source>
        <strain evidence="1">ZJHYS-2018</strain>
    </source>
</reference>
<dbReference type="Proteomes" id="UP000805704">
    <property type="component" value="Chromosome 11"/>
</dbReference>